<dbReference type="KEGG" id="chya:V22_28510"/>
<gene>
    <name evidence="5" type="primary">mprA_3</name>
    <name evidence="5" type="ORF">V22_28510</name>
</gene>
<dbReference type="EMBL" id="CP036316">
    <property type="protein sequence ID" value="QDT65595.1"/>
    <property type="molecule type" value="Genomic_DNA"/>
</dbReference>
<dbReference type="OrthoDB" id="272828at2"/>
<feature type="domain" description="Response regulatory" evidence="4">
    <location>
        <begin position="4"/>
        <end position="121"/>
    </location>
</feature>
<sequence>MSYRVLICDDEPHITRAVTMKLSKGGFEVEAHQDGLAAWDNFHAFQPHLVITDYEMPRMNGMQLIQHIRQSDIGNDVPIIFLTAKGYEVDENHLPQGQGEIRIMSKPFSPRELLSLTFELTSSQRLDQD</sequence>
<dbReference type="InterPro" id="IPR001789">
    <property type="entry name" value="Sig_transdc_resp-reg_receiver"/>
</dbReference>
<evidence type="ECO:0000259" key="4">
    <source>
        <dbReference type="PROSITE" id="PS50110"/>
    </source>
</evidence>
<keyword evidence="6" id="KW-1185">Reference proteome</keyword>
<dbReference type="RefSeq" id="WP_145263781.1">
    <property type="nucleotide sequence ID" value="NZ_CP036316.1"/>
</dbReference>
<dbReference type="SUPFAM" id="SSF52172">
    <property type="entry name" value="CheY-like"/>
    <property type="match status" value="1"/>
</dbReference>
<evidence type="ECO:0000256" key="1">
    <source>
        <dbReference type="ARBA" id="ARBA00022553"/>
    </source>
</evidence>
<dbReference type="SMART" id="SM00448">
    <property type="entry name" value="REC"/>
    <property type="match status" value="1"/>
</dbReference>
<keyword evidence="1 3" id="KW-0597">Phosphoprotein</keyword>
<dbReference type="AlphaFoldDB" id="A0A517TB52"/>
<evidence type="ECO:0000313" key="6">
    <source>
        <dbReference type="Proteomes" id="UP000319976"/>
    </source>
</evidence>
<name>A0A517TB52_9PLAN</name>
<dbReference type="PROSITE" id="PS50110">
    <property type="entry name" value="RESPONSE_REGULATORY"/>
    <property type="match status" value="1"/>
</dbReference>
<feature type="modified residue" description="4-aspartylphosphate" evidence="3">
    <location>
        <position position="53"/>
    </location>
</feature>
<dbReference type="InterPro" id="IPR050595">
    <property type="entry name" value="Bact_response_regulator"/>
</dbReference>
<proteinExistence type="predicted"/>
<reference evidence="5 6" key="1">
    <citation type="submission" date="2019-02" db="EMBL/GenBank/DDBJ databases">
        <title>Deep-cultivation of Planctomycetes and their phenomic and genomic characterization uncovers novel biology.</title>
        <authorList>
            <person name="Wiegand S."/>
            <person name="Jogler M."/>
            <person name="Boedeker C."/>
            <person name="Pinto D."/>
            <person name="Vollmers J."/>
            <person name="Rivas-Marin E."/>
            <person name="Kohn T."/>
            <person name="Peeters S.H."/>
            <person name="Heuer A."/>
            <person name="Rast P."/>
            <person name="Oberbeckmann S."/>
            <person name="Bunk B."/>
            <person name="Jeske O."/>
            <person name="Meyerdierks A."/>
            <person name="Storesund J.E."/>
            <person name="Kallscheuer N."/>
            <person name="Luecker S."/>
            <person name="Lage O.M."/>
            <person name="Pohl T."/>
            <person name="Merkel B.J."/>
            <person name="Hornburger P."/>
            <person name="Mueller R.-W."/>
            <person name="Bruemmer F."/>
            <person name="Labrenz M."/>
            <person name="Spormann A.M."/>
            <person name="Op den Camp H."/>
            <person name="Overmann J."/>
            <person name="Amann R."/>
            <person name="Jetten M.S.M."/>
            <person name="Mascher T."/>
            <person name="Medema M.H."/>
            <person name="Devos D.P."/>
            <person name="Kaster A.-K."/>
            <person name="Ovreas L."/>
            <person name="Rohde M."/>
            <person name="Galperin M.Y."/>
            <person name="Jogler C."/>
        </authorList>
    </citation>
    <scope>NUCLEOTIDE SEQUENCE [LARGE SCALE GENOMIC DNA]</scope>
    <source>
        <strain evidence="5 6">V22</strain>
    </source>
</reference>
<dbReference type="PANTHER" id="PTHR44591:SF14">
    <property type="entry name" value="PROTEIN PILG"/>
    <property type="match status" value="1"/>
</dbReference>
<organism evidence="5 6">
    <name type="scientific">Calycomorphotria hydatis</name>
    <dbReference type="NCBI Taxonomy" id="2528027"/>
    <lineage>
        <taxon>Bacteria</taxon>
        <taxon>Pseudomonadati</taxon>
        <taxon>Planctomycetota</taxon>
        <taxon>Planctomycetia</taxon>
        <taxon>Planctomycetales</taxon>
        <taxon>Planctomycetaceae</taxon>
        <taxon>Calycomorphotria</taxon>
    </lineage>
</organism>
<evidence type="ECO:0000256" key="2">
    <source>
        <dbReference type="ARBA" id="ARBA00023012"/>
    </source>
</evidence>
<keyword evidence="2" id="KW-0902">Two-component regulatory system</keyword>
<protein>
    <submittedName>
        <fullName evidence="5">Response regulator MprA</fullName>
    </submittedName>
</protein>
<dbReference type="InterPro" id="IPR011006">
    <property type="entry name" value="CheY-like_superfamily"/>
</dbReference>
<dbReference type="GO" id="GO:0000160">
    <property type="term" value="P:phosphorelay signal transduction system"/>
    <property type="evidence" value="ECO:0007669"/>
    <property type="project" value="UniProtKB-KW"/>
</dbReference>
<dbReference type="Gene3D" id="3.40.50.2300">
    <property type="match status" value="1"/>
</dbReference>
<evidence type="ECO:0000313" key="5">
    <source>
        <dbReference type="EMBL" id="QDT65595.1"/>
    </source>
</evidence>
<dbReference type="Pfam" id="PF00072">
    <property type="entry name" value="Response_reg"/>
    <property type="match status" value="1"/>
</dbReference>
<dbReference type="Proteomes" id="UP000319976">
    <property type="component" value="Chromosome"/>
</dbReference>
<evidence type="ECO:0000256" key="3">
    <source>
        <dbReference type="PROSITE-ProRule" id="PRU00169"/>
    </source>
</evidence>
<accession>A0A517TB52</accession>
<dbReference type="CDD" id="cd17574">
    <property type="entry name" value="REC_OmpR"/>
    <property type="match status" value="1"/>
</dbReference>
<dbReference type="PANTHER" id="PTHR44591">
    <property type="entry name" value="STRESS RESPONSE REGULATOR PROTEIN 1"/>
    <property type="match status" value="1"/>
</dbReference>